<proteinExistence type="predicted"/>
<dbReference type="Proteomes" id="UP001220610">
    <property type="component" value="Chromosome"/>
</dbReference>
<dbReference type="AlphaFoldDB" id="A0AAJ5X019"/>
<evidence type="ECO:0000313" key="3">
    <source>
        <dbReference type="Proteomes" id="UP001220610"/>
    </source>
</evidence>
<accession>A0AAJ5X019</accession>
<evidence type="ECO:0008006" key="4">
    <source>
        <dbReference type="Google" id="ProtNLM"/>
    </source>
</evidence>
<dbReference type="InterPro" id="IPR038636">
    <property type="entry name" value="Wzi_sf"/>
</dbReference>
<reference evidence="2" key="1">
    <citation type="submission" date="2023-03" db="EMBL/GenBank/DDBJ databases">
        <title>Andean soil-derived lignocellulolytic bacterial consortium as a source of novel taxa and putative plastic-active enzymes.</title>
        <authorList>
            <person name="Diaz-Garcia L."/>
            <person name="Chuvochina M."/>
            <person name="Feuerriegel G."/>
            <person name="Bunk B."/>
            <person name="Sproer C."/>
            <person name="Streit W.R."/>
            <person name="Rodriguez L.M."/>
            <person name="Overmann J."/>
            <person name="Jimenez D.J."/>
        </authorList>
    </citation>
    <scope>NUCLEOTIDE SEQUENCE</scope>
    <source>
        <strain evidence="2">MAG 7</strain>
    </source>
</reference>
<evidence type="ECO:0000313" key="2">
    <source>
        <dbReference type="EMBL" id="WEK37605.1"/>
    </source>
</evidence>
<protein>
    <recommendedName>
        <fullName evidence="4">Capsule assembly Wzi family protein</fullName>
    </recommendedName>
</protein>
<sequence length="562" mass="63721">MQFIVKTITGLAILSAPLAVQAQSTFLPQGSKHQPFLNRLEIKLQRNLDLNVSTIKPFSRRTAVEVAEYADSLQTATGNLLNKVDRANLQSLLLNNSEWVEGDRSAFASKKSLWNTFYKTKANFFEVDENDFFLAVNPVLQLQLSSESDDSDKTLFLNTRGVTLRGMIAKRLGFSAYVTENQERGPLFLQDRINQFNAVPGVGFYKKYKTTGVDYLDARGSINFTAAKYLDFQFGYDKLFIGNGYRSLFLSDYGNSYLFLKINTKIWKFNYMNLFMELTPQTIRINAGNKLLDKKYVAMHHLSLQATRWLNVGVFEAISFGRTNHFDFTYLNPIIFLRASEQQNGSADNAIVGFDAKANVAKKLQFYGQFALDELVIKEFTSSKGWWGNKFALQLGGKYIDAFGVPNLDIQGEMNFIRPFTYSHYDSVANYTHYNQPLAHPMGANVVEAIGIVRYQPHPKWTASARVIAWKQGTDTANANFGSDIFKGNETRSADYGYKLPSGPKTNGLNAQLLLSYEWKENLFLEGAALLRRLSSDLAPTNNNSVITVGVRWNMFRREYDY</sequence>
<feature type="signal peptide" evidence="1">
    <location>
        <begin position="1"/>
        <end position="22"/>
    </location>
</feature>
<keyword evidence="1" id="KW-0732">Signal</keyword>
<dbReference type="Gene3D" id="2.40.160.130">
    <property type="entry name" value="Capsule assembly protein Wzi"/>
    <property type="match status" value="1"/>
</dbReference>
<organism evidence="2 3">
    <name type="scientific">Candidatus Pseudobacter hemicellulosilyticus</name>
    <dbReference type="NCBI Taxonomy" id="3121375"/>
    <lineage>
        <taxon>Bacteria</taxon>
        <taxon>Pseudomonadati</taxon>
        <taxon>Bacteroidota</taxon>
        <taxon>Chitinophagia</taxon>
        <taxon>Chitinophagales</taxon>
        <taxon>Chitinophagaceae</taxon>
        <taxon>Pseudobacter</taxon>
    </lineage>
</organism>
<dbReference type="EMBL" id="CP119311">
    <property type="protein sequence ID" value="WEK37605.1"/>
    <property type="molecule type" value="Genomic_DNA"/>
</dbReference>
<evidence type="ECO:0000256" key="1">
    <source>
        <dbReference type="SAM" id="SignalP"/>
    </source>
</evidence>
<feature type="chain" id="PRO_5042549905" description="Capsule assembly Wzi family protein" evidence="1">
    <location>
        <begin position="23"/>
        <end position="562"/>
    </location>
</feature>
<name>A0AAJ5X019_9BACT</name>
<gene>
    <name evidence="2" type="ORF">P0Y53_08830</name>
</gene>